<dbReference type="FunFam" id="3.40.50.460:FF:000022">
    <property type="entry name" value="Pyrophosphate--fructose 6-phosphate 1-phosphotransferase subunit alpha 2"/>
    <property type="match status" value="1"/>
</dbReference>
<dbReference type="ExpressionAtlas" id="A0A1D6Q8J3">
    <property type="expression patterns" value="baseline and differential"/>
</dbReference>
<protein>
    <submittedName>
        <fullName evidence="10">Pyrophosphate--fructose 6-phosphate 1-phosphotransferase subunit alpha 2</fullName>
    </submittedName>
</protein>
<dbReference type="InterPro" id="IPR022953">
    <property type="entry name" value="ATP_PFK"/>
</dbReference>
<dbReference type="GO" id="GO:0015979">
    <property type="term" value="P:photosynthesis"/>
    <property type="evidence" value="ECO:0007669"/>
    <property type="project" value="UniProtKB-ARBA"/>
</dbReference>
<evidence type="ECO:0000256" key="4">
    <source>
        <dbReference type="ARBA" id="ARBA00022723"/>
    </source>
</evidence>
<reference evidence="10" key="1">
    <citation type="submission" date="2015-12" db="EMBL/GenBank/DDBJ databases">
        <title>Update maize B73 reference genome by single molecule sequencing technologies.</title>
        <authorList>
            <consortium name="Maize Genome Sequencing Project"/>
            <person name="Ware D."/>
        </authorList>
    </citation>
    <scope>NUCLEOTIDE SEQUENCE</scope>
    <source>
        <tissue evidence="10">Seedling</tissue>
    </source>
</reference>
<keyword evidence="5" id="KW-0418">Kinase</keyword>
<keyword evidence="4" id="KW-0479">Metal-binding</keyword>
<dbReference type="FunFam" id="1.10.10.480:FF:000001">
    <property type="entry name" value="Pyrophosphate--fructose 6-phosphate 1-phosphotransferase subunit alpha"/>
    <property type="match status" value="1"/>
</dbReference>
<evidence type="ECO:0000256" key="1">
    <source>
        <dbReference type="ARBA" id="ARBA00001946"/>
    </source>
</evidence>
<evidence type="ECO:0000256" key="8">
    <source>
        <dbReference type="ARBA" id="ARBA00048072"/>
    </source>
</evidence>
<dbReference type="Pfam" id="PF00365">
    <property type="entry name" value="PFK"/>
    <property type="match status" value="1"/>
</dbReference>
<dbReference type="EMBL" id="CM000780">
    <property type="protein sequence ID" value="AQK54723.1"/>
    <property type="molecule type" value="Genomic_DNA"/>
</dbReference>
<dbReference type="GO" id="GO:0046872">
    <property type="term" value="F:metal ion binding"/>
    <property type="evidence" value="ECO:0007669"/>
    <property type="project" value="UniProtKB-KW"/>
</dbReference>
<proteinExistence type="predicted"/>
<dbReference type="SUPFAM" id="SSF53784">
    <property type="entry name" value="Phosphofructokinase"/>
    <property type="match status" value="1"/>
</dbReference>
<dbReference type="AlphaFoldDB" id="A0A1D6Q8J3"/>
<organism evidence="10">
    <name type="scientific">Zea mays</name>
    <name type="common">Maize</name>
    <dbReference type="NCBI Taxonomy" id="4577"/>
    <lineage>
        <taxon>Eukaryota</taxon>
        <taxon>Viridiplantae</taxon>
        <taxon>Streptophyta</taxon>
        <taxon>Embryophyta</taxon>
        <taxon>Tracheophyta</taxon>
        <taxon>Spermatophyta</taxon>
        <taxon>Magnoliopsida</taxon>
        <taxon>Liliopsida</taxon>
        <taxon>Poales</taxon>
        <taxon>Poaceae</taxon>
        <taxon>PACMAD clade</taxon>
        <taxon>Panicoideae</taxon>
        <taxon>Andropogonodae</taxon>
        <taxon>Andropogoneae</taxon>
        <taxon>Tripsacinae</taxon>
        <taxon>Zea</taxon>
    </lineage>
</organism>
<dbReference type="EMBL" id="CM000780">
    <property type="protein sequence ID" value="AQK54730.1"/>
    <property type="molecule type" value="Genomic_DNA"/>
</dbReference>
<comment type="catalytic activity">
    <reaction evidence="8">
        <text>beta-D-fructose 6-phosphate + diphosphate = beta-D-fructose 1,6-bisphosphate + phosphate + H(+)</text>
        <dbReference type="Rhea" id="RHEA:13613"/>
        <dbReference type="ChEBI" id="CHEBI:15378"/>
        <dbReference type="ChEBI" id="CHEBI:32966"/>
        <dbReference type="ChEBI" id="CHEBI:33019"/>
        <dbReference type="ChEBI" id="CHEBI:43474"/>
        <dbReference type="ChEBI" id="CHEBI:57634"/>
        <dbReference type="EC" id="2.7.1.90"/>
    </reaction>
</comment>
<evidence type="ECO:0000256" key="6">
    <source>
        <dbReference type="ARBA" id="ARBA00022842"/>
    </source>
</evidence>
<keyword evidence="6" id="KW-0460">Magnesium</keyword>
<dbReference type="GO" id="GO:0003872">
    <property type="term" value="F:6-phosphofructokinase activity"/>
    <property type="evidence" value="ECO:0007669"/>
    <property type="project" value="InterPro"/>
</dbReference>
<gene>
    <name evidence="10" type="ORF">ZEAMMB73_Zm00001d051629</name>
</gene>
<sequence length="306" mass="33542">MLGRTKDQIRTTEQVNGAMASCQALKLDALVIIGGVTSNTDAAQLAETFAEAKCATKVVGVPVTLNGDLKNQFVETTVGFDTICKVNAQLISNVCTDALSAEKYYYFIRLMGRKASHVALECALQSHPNMVILGEEVAASKLTIFDITKQICDAVQARAEKDKNHGVVLIPEGLVESIPELYALLQEIHGLHGKGVSVENISSQLSPWASALFEFLPPFIRKQLLLHPESDDSAQLSQIETEKLLAQLVETEMNRRLKEGTYKGKKFNAICHFFGYQARGALPSKFDCDYAYVVGFRSWGMCATTS</sequence>
<evidence type="ECO:0000256" key="5">
    <source>
        <dbReference type="ARBA" id="ARBA00022777"/>
    </source>
</evidence>
<dbReference type="InterPro" id="IPR035966">
    <property type="entry name" value="PKF_sf"/>
</dbReference>
<name>A0A1D6Q8J3_MAIZE</name>
<dbReference type="PANTHER" id="PTHR43650:SF17">
    <property type="entry name" value="PYROPHOSPHATE--FRUCTOSE 6-PHOSPHATE 1-PHOSPHOTRANSFERASE SUBUNIT ALPHA 1"/>
    <property type="match status" value="1"/>
</dbReference>
<dbReference type="PANTHER" id="PTHR43650">
    <property type="entry name" value="PYROPHOSPHATE--FRUCTOSE 6-PHOSPHATE 1-PHOSPHOTRANSFERASE"/>
    <property type="match status" value="1"/>
</dbReference>
<feature type="domain" description="Phosphofructokinase" evidence="9">
    <location>
        <begin position="6"/>
        <end position="295"/>
    </location>
</feature>
<dbReference type="Gene3D" id="3.40.50.460">
    <property type="entry name" value="Phosphofructokinase domain"/>
    <property type="match status" value="2"/>
</dbReference>
<dbReference type="GO" id="GO:0047334">
    <property type="term" value="F:diphosphate-fructose-6-phosphate 1-phosphotransferase activity"/>
    <property type="evidence" value="ECO:0007669"/>
    <property type="project" value="UniProtKB-EC"/>
</dbReference>
<evidence type="ECO:0000313" key="10">
    <source>
        <dbReference type="EMBL" id="AQK54730.1"/>
    </source>
</evidence>
<keyword evidence="3 10" id="KW-0808">Transferase</keyword>
<accession>A0A1D6Q8J3</accession>
<dbReference type="PRINTS" id="PR00476">
    <property type="entry name" value="PHFRCTKINASE"/>
</dbReference>
<evidence type="ECO:0000256" key="7">
    <source>
        <dbReference type="ARBA" id="ARBA00023152"/>
    </source>
</evidence>
<dbReference type="GO" id="GO:0006002">
    <property type="term" value="P:fructose 6-phosphate metabolic process"/>
    <property type="evidence" value="ECO:0007669"/>
    <property type="project" value="InterPro"/>
</dbReference>
<evidence type="ECO:0000256" key="3">
    <source>
        <dbReference type="ARBA" id="ARBA00022679"/>
    </source>
</evidence>
<dbReference type="UniPathway" id="UPA00109">
    <property type="reaction ID" value="UER00182"/>
</dbReference>
<evidence type="ECO:0000256" key="2">
    <source>
        <dbReference type="ARBA" id="ARBA00022490"/>
    </source>
</evidence>
<dbReference type="EMBL" id="CM000780">
    <property type="protein sequence ID" value="AQK54719.1"/>
    <property type="molecule type" value="Genomic_DNA"/>
</dbReference>
<keyword evidence="7" id="KW-0324">Glycolysis</keyword>
<comment type="cofactor">
    <cofactor evidence="1">
        <name>Mg(2+)</name>
        <dbReference type="ChEBI" id="CHEBI:18420"/>
    </cofactor>
</comment>
<evidence type="ECO:0000259" key="9">
    <source>
        <dbReference type="Pfam" id="PF00365"/>
    </source>
</evidence>
<dbReference type="InterPro" id="IPR000023">
    <property type="entry name" value="Phosphofructokinase_dom"/>
</dbReference>
<keyword evidence="2" id="KW-0963">Cytoplasm</keyword>